<dbReference type="AlphaFoldDB" id="A0A7Z9BLR6"/>
<dbReference type="CDD" id="cd19086">
    <property type="entry name" value="AKR_AKR11C1"/>
    <property type="match status" value="1"/>
</dbReference>
<dbReference type="Proteomes" id="UP000182190">
    <property type="component" value="Unassembled WGS sequence"/>
</dbReference>
<name>A0A7Z9BLR6_9CYAN</name>
<keyword evidence="3" id="KW-1185">Reference proteome</keyword>
<dbReference type="Pfam" id="PF00248">
    <property type="entry name" value="Aldo_ket_red"/>
    <property type="match status" value="1"/>
</dbReference>
<accession>A0A7Z9BLR6</accession>
<proteinExistence type="predicted"/>
<dbReference type="Gene3D" id="3.20.20.100">
    <property type="entry name" value="NADP-dependent oxidoreductase domain"/>
    <property type="match status" value="1"/>
</dbReference>
<dbReference type="InterPro" id="IPR036812">
    <property type="entry name" value="NAD(P)_OxRdtase_dom_sf"/>
</dbReference>
<organism evidence="2 3">
    <name type="scientific">Planktothrix paucivesiculata PCC 9631</name>
    <dbReference type="NCBI Taxonomy" id="671071"/>
    <lineage>
        <taxon>Bacteria</taxon>
        <taxon>Bacillati</taxon>
        <taxon>Cyanobacteriota</taxon>
        <taxon>Cyanophyceae</taxon>
        <taxon>Oscillatoriophycideae</taxon>
        <taxon>Oscillatoriales</taxon>
        <taxon>Microcoleaceae</taxon>
        <taxon>Planktothrix</taxon>
    </lineage>
</organism>
<dbReference type="OrthoDB" id="9809990at2"/>
<dbReference type="EMBL" id="CZCS02000017">
    <property type="protein sequence ID" value="VXD15208.1"/>
    <property type="molecule type" value="Genomic_DNA"/>
</dbReference>
<gene>
    <name evidence="2" type="ORF">PL9631_1130033</name>
</gene>
<feature type="domain" description="NADP-dependent oxidoreductase" evidence="1">
    <location>
        <begin position="16"/>
        <end position="310"/>
    </location>
</feature>
<reference evidence="2" key="1">
    <citation type="submission" date="2019-10" db="EMBL/GenBank/DDBJ databases">
        <authorList>
            <consortium name="Genoscope - CEA"/>
            <person name="William W."/>
        </authorList>
    </citation>
    <scope>NUCLEOTIDE SEQUENCE [LARGE SCALE GENOMIC DNA]</scope>
    <source>
        <strain evidence="2">BBR_PRJEB10994</strain>
    </source>
</reference>
<evidence type="ECO:0000313" key="2">
    <source>
        <dbReference type="EMBL" id="VXD15208.1"/>
    </source>
</evidence>
<evidence type="ECO:0000259" key="1">
    <source>
        <dbReference type="Pfam" id="PF00248"/>
    </source>
</evidence>
<comment type="caution">
    <text evidence="2">The sequence shown here is derived from an EMBL/GenBank/DDBJ whole genome shotgun (WGS) entry which is preliminary data.</text>
</comment>
<dbReference type="GO" id="GO:0016491">
    <property type="term" value="F:oxidoreductase activity"/>
    <property type="evidence" value="ECO:0007669"/>
    <property type="project" value="InterPro"/>
</dbReference>
<dbReference type="InterPro" id="IPR053135">
    <property type="entry name" value="AKR2_Oxidoreductase"/>
</dbReference>
<dbReference type="InterPro" id="IPR020471">
    <property type="entry name" value="AKR"/>
</dbReference>
<dbReference type="PANTHER" id="PTHR43312">
    <property type="entry name" value="D-THREO-ALDOSE 1-DEHYDROGENASE"/>
    <property type="match status" value="1"/>
</dbReference>
<dbReference type="SUPFAM" id="SSF51430">
    <property type="entry name" value="NAD(P)-linked oxidoreductase"/>
    <property type="match status" value="1"/>
</dbReference>
<dbReference type="PANTHER" id="PTHR43312:SF1">
    <property type="entry name" value="NADP-DEPENDENT OXIDOREDUCTASE DOMAIN-CONTAINING PROTEIN"/>
    <property type="match status" value="1"/>
</dbReference>
<sequence length="333" mass="38061">MEYRILGRTGLKVSAIGIGTWQLSGPVTIDGKPDGFPDPGRDKVIDLIQACGDLGINLIDTAEIYGDGEGQRRIGEAIQGKRDQWLLSSKFGLRRGQNGERIQNPQPDTIRVSLENSLKRLQTDYIDIYLYHSPPDPAWIAQGREVLETLKQEGKIRFYGISTDDPQVLSQLIQQNSVDVVMFSRSLVTYPSELLSLVQKHNLGVMIKGALDAGRLSGEFFHQNPQFSDQDIRKYIFYYGLKPQKYAVYQQFLNESMSMPAFALRYLLDFDTTHTIILGGRFIERYREALKVFNLAPLDSKTHEALEQIRQKIFTKSLPEKIRDRIKTIFKLW</sequence>
<evidence type="ECO:0000313" key="3">
    <source>
        <dbReference type="Proteomes" id="UP000182190"/>
    </source>
</evidence>
<dbReference type="PRINTS" id="PR00069">
    <property type="entry name" value="ALDKETRDTASE"/>
</dbReference>
<protein>
    <submittedName>
        <fullName evidence="2">YqkF</fullName>
    </submittedName>
</protein>
<dbReference type="InterPro" id="IPR023210">
    <property type="entry name" value="NADP_OxRdtase_dom"/>
</dbReference>
<dbReference type="RefSeq" id="WP_083624769.1">
    <property type="nucleotide sequence ID" value="NZ_LR735029.1"/>
</dbReference>